<name>A0ABN3MEH7_STRLO</name>
<accession>A0ABN3MEH7</accession>
<comment type="caution">
    <text evidence="1">The sequence shown here is derived from an EMBL/GenBank/DDBJ whole genome shotgun (WGS) entry which is preliminary data.</text>
</comment>
<dbReference type="InterPro" id="IPR026337">
    <property type="entry name" value="AKG_HExxH"/>
</dbReference>
<sequence>MHHHQLSVSVLRSLLATTEDDTAVAVLLDVEYSRRLLLMRGILDSCAGTPEAETAGVEEAWRLLESVEKRAPEAVRAVLLDPQVGLWAAALFRRLSRAERDERAQDVPLWVELGFLAQFAATVSIMAGAPFRVRVPVRDSAVFLPCLGRARLDTAERWGTAEVRAQDGVVRVVGDATAVTLPEDPEREAPGWQGLRRLRATAEGLTLTLAIDDLGPYPAVSGLAASRRLAPEQFADWQRWILAMWPLLVADHRADARALSAGLLSLVPLPHRERLRGRTASSSDAFGCVLLTEPDEDTAVLPAQLGVALIHEFRHTLLNGLIFLAPLFEDCGDLFYAPWRDDPRPLGGLVHGAYAFSGVARYWRARGEEGLAGFEFALLRDALDQVLTTLRDHPLLTPLGHRLCEALTEQTAPWSAEPVGRHEQNLARLASAHHHATWRAHHLHTPKPYAQALAQAWQHGHREAVDDSGAPLGPVPEPELRTDPGACRLDTLALLSRLSLVDPSEYARLLADADPAAQIPGAAAADLALVAGDAQTAVKLYAEELALPGARPAAWAGLGLALTRTGEKAAGAALTSRPEVAVAVSRLLPEPPDPVALAHWLAPL</sequence>
<dbReference type="RefSeq" id="WP_344402274.1">
    <property type="nucleotide sequence ID" value="NZ_BAAASG010000010.1"/>
</dbReference>
<dbReference type="NCBIfam" id="TIGR04267">
    <property type="entry name" value="mod_HExxH"/>
    <property type="match status" value="1"/>
</dbReference>
<dbReference type="Proteomes" id="UP001501777">
    <property type="component" value="Unassembled WGS sequence"/>
</dbReference>
<proteinExistence type="predicted"/>
<gene>
    <name evidence="1" type="ORF">GCM10010276_45260</name>
</gene>
<organism evidence="1 2">
    <name type="scientific">Streptomyces longisporus</name>
    <dbReference type="NCBI Taxonomy" id="1948"/>
    <lineage>
        <taxon>Bacteria</taxon>
        <taxon>Bacillati</taxon>
        <taxon>Actinomycetota</taxon>
        <taxon>Actinomycetes</taxon>
        <taxon>Kitasatosporales</taxon>
        <taxon>Streptomycetaceae</taxon>
        <taxon>Streptomyces</taxon>
    </lineage>
</organism>
<dbReference type="EMBL" id="BAAASG010000010">
    <property type="protein sequence ID" value="GAA2498715.1"/>
    <property type="molecule type" value="Genomic_DNA"/>
</dbReference>
<reference evidence="1 2" key="1">
    <citation type="journal article" date="2019" name="Int. J. Syst. Evol. Microbiol.">
        <title>The Global Catalogue of Microorganisms (GCM) 10K type strain sequencing project: providing services to taxonomists for standard genome sequencing and annotation.</title>
        <authorList>
            <consortium name="The Broad Institute Genomics Platform"/>
            <consortium name="The Broad Institute Genome Sequencing Center for Infectious Disease"/>
            <person name="Wu L."/>
            <person name="Ma J."/>
        </authorList>
    </citation>
    <scope>NUCLEOTIDE SEQUENCE [LARGE SCALE GENOMIC DNA]</scope>
    <source>
        <strain evidence="1 2">JCM 4395</strain>
    </source>
</reference>
<evidence type="ECO:0000313" key="2">
    <source>
        <dbReference type="Proteomes" id="UP001501777"/>
    </source>
</evidence>
<protein>
    <submittedName>
        <fullName evidence="1">HEXXH motif domain-containing protein</fullName>
    </submittedName>
</protein>
<evidence type="ECO:0000313" key="1">
    <source>
        <dbReference type="EMBL" id="GAA2498715.1"/>
    </source>
</evidence>
<keyword evidence="2" id="KW-1185">Reference proteome</keyword>